<evidence type="ECO:0008006" key="4">
    <source>
        <dbReference type="Google" id="ProtNLM"/>
    </source>
</evidence>
<evidence type="ECO:0000313" key="2">
    <source>
        <dbReference type="EnsemblProtists" id="HpaP810723"/>
    </source>
</evidence>
<dbReference type="InParanoid" id="M4BW22"/>
<reference evidence="3" key="1">
    <citation type="journal article" date="2010" name="Science">
        <title>Signatures of adaptation to obligate biotrophy in the Hyaloperonospora arabidopsidis genome.</title>
        <authorList>
            <person name="Baxter L."/>
            <person name="Tripathy S."/>
            <person name="Ishaque N."/>
            <person name="Boot N."/>
            <person name="Cabral A."/>
            <person name="Kemen E."/>
            <person name="Thines M."/>
            <person name="Ah-Fong A."/>
            <person name="Anderson R."/>
            <person name="Badejoko W."/>
            <person name="Bittner-Eddy P."/>
            <person name="Boore J.L."/>
            <person name="Chibucos M.C."/>
            <person name="Coates M."/>
            <person name="Dehal P."/>
            <person name="Delehaunty K."/>
            <person name="Dong S."/>
            <person name="Downton P."/>
            <person name="Dumas B."/>
            <person name="Fabro G."/>
            <person name="Fronick C."/>
            <person name="Fuerstenberg S.I."/>
            <person name="Fulton L."/>
            <person name="Gaulin E."/>
            <person name="Govers F."/>
            <person name="Hughes L."/>
            <person name="Humphray S."/>
            <person name="Jiang R.H."/>
            <person name="Judelson H."/>
            <person name="Kamoun S."/>
            <person name="Kyung K."/>
            <person name="Meijer H."/>
            <person name="Minx P."/>
            <person name="Morris P."/>
            <person name="Nelson J."/>
            <person name="Phuntumart V."/>
            <person name="Qutob D."/>
            <person name="Rehmany A."/>
            <person name="Rougon-Cardoso A."/>
            <person name="Ryden P."/>
            <person name="Torto-Alalibo T."/>
            <person name="Studholme D."/>
            <person name="Wang Y."/>
            <person name="Win J."/>
            <person name="Wood J."/>
            <person name="Clifton S.W."/>
            <person name="Rogers J."/>
            <person name="Van den Ackerveken G."/>
            <person name="Jones J.D."/>
            <person name="McDowell J.M."/>
            <person name="Beynon J."/>
            <person name="Tyler B.M."/>
        </authorList>
    </citation>
    <scope>NUCLEOTIDE SEQUENCE [LARGE SCALE GENOMIC DNA]</scope>
    <source>
        <strain evidence="3">Emoy2</strain>
    </source>
</reference>
<dbReference type="VEuPathDB" id="FungiDB:HpaG810723"/>
<dbReference type="EnsemblProtists" id="HpaT810723">
    <property type="protein sequence ID" value="HpaP810723"/>
    <property type="gene ID" value="HpaG810723"/>
</dbReference>
<keyword evidence="3" id="KW-1185">Reference proteome</keyword>
<feature type="signal peptide" evidence="1">
    <location>
        <begin position="1"/>
        <end position="23"/>
    </location>
</feature>
<feature type="chain" id="PRO_5004049031" description="RxLR effector candidate protein" evidence="1">
    <location>
        <begin position="24"/>
        <end position="352"/>
    </location>
</feature>
<proteinExistence type="predicted"/>
<accession>M4BW22</accession>
<dbReference type="Proteomes" id="UP000011713">
    <property type="component" value="Unassembled WGS sequence"/>
</dbReference>
<name>M4BW22_HYAAE</name>
<dbReference type="AlphaFoldDB" id="M4BW22"/>
<protein>
    <recommendedName>
        <fullName evidence="4">RxLR effector candidate protein</fullName>
    </recommendedName>
</protein>
<keyword evidence="1" id="KW-0732">Signal</keyword>
<reference evidence="2" key="2">
    <citation type="submission" date="2015-06" db="UniProtKB">
        <authorList>
            <consortium name="EnsemblProtists"/>
        </authorList>
    </citation>
    <scope>IDENTIFICATION</scope>
    <source>
        <strain evidence="2">Emoy2</strain>
    </source>
</reference>
<organism evidence="2 3">
    <name type="scientific">Hyaloperonospora arabidopsidis (strain Emoy2)</name>
    <name type="common">Downy mildew agent</name>
    <name type="synonym">Peronospora arabidopsidis</name>
    <dbReference type="NCBI Taxonomy" id="559515"/>
    <lineage>
        <taxon>Eukaryota</taxon>
        <taxon>Sar</taxon>
        <taxon>Stramenopiles</taxon>
        <taxon>Oomycota</taxon>
        <taxon>Peronosporomycetes</taxon>
        <taxon>Peronosporales</taxon>
        <taxon>Peronosporaceae</taxon>
        <taxon>Hyaloperonospora</taxon>
    </lineage>
</organism>
<dbReference type="HOGENOM" id="CLU_781798_0_0_1"/>
<evidence type="ECO:0000313" key="3">
    <source>
        <dbReference type="Proteomes" id="UP000011713"/>
    </source>
</evidence>
<evidence type="ECO:0000256" key="1">
    <source>
        <dbReference type="SAM" id="SignalP"/>
    </source>
</evidence>
<sequence>MRTRHLVFLAFILADDIVLKVAALDLRSESRLNAAGSTADGVQQLHDVAESTTELAVQGEEERAFNWFPSRARAEELVSRIWNRPRRYTRLPTAMTDPDPDPVIPFEVLEKRVQEGIKTSTGNLGILADLMGTKSDKDLVHLVHLVNFLHWLRSRPDMESKADGLQKLLIDWHDHPRKVLPEVWKQNEMTSKEVLDIVKSWEVEKKMWLEFVELSRPKEGDSMYLKGALKDLLDAYPYDHNVRYGVFFQKMLEDTDLKEVAKSMQTELFAQHIAGKKTPRNVLNNAFNALSMSHELREFRAFKAFTLQYAEAKGGNTLREEAEEAFAKAERGERIEAIQSFMKKCNIYHQKE</sequence>
<dbReference type="EMBL" id="JH597991">
    <property type="status" value="NOT_ANNOTATED_CDS"/>
    <property type="molecule type" value="Genomic_DNA"/>
</dbReference>